<dbReference type="Pfam" id="PF00014">
    <property type="entry name" value="Kunitz_BPTI"/>
    <property type="match status" value="1"/>
</dbReference>
<evidence type="ECO:0000259" key="15">
    <source>
        <dbReference type="PROSITE" id="PS51020"/>
    </source>
</evidence>
<dbReference type="FunFam" id="2.20.100.10:FF:000134">
    <property type="entry name" value="Uncharacterized protein"/>
    <property type="match status" value="1"/>
</dbReference>
<dbReference type="OrthoDB" id="347314at2759"/>
<dbReference type="InterPro" id="IPR044004">
    <property type="entry name" value="TSP1_spondin_dom"/>
</dbReference>
<evidence type="ECO:0000256" key="10">
    <source>
        <dbReference type="ARBA" id="ARBA00023180"/>
    </source>
</evidence>
<comment type="caution">
    <text evidence="16">The sequence shown here is derived from an EMBL/GenBank/DDBJ whole genome shotgun (WGS) entry which is preliminary data.</text>
</comment>
<organism evidence="16 17">
    <name type="scientific">Ramazzottius varieornatus</name>
    <name type="common">Water bear</name>
    <name type="synonym">Tardigrade</name>
    <dbReference type="NCBI Taxonomy" id="947166"/>
    <lineage>
        <taxon>Eukaryota</taxon>
        <taxon>Metazoa</taxon>
        <taxon>Ecdysozoa</taxon>
        <taxon>Tardigrada</taxon>
        <taxon>Eutardigrada</taxon>
        <taxon>Parachela</taxon>
        <taxon>Hypsibioidea</taxon>
        <taxon>Ramazzottiidae</taxon>
        <taxon>Ramazzottius</taxon>
    </lineage>
</organism>
<dbReference type="PROSITE" id="PS50279">
    <property type="entry name" value="BPTI_KUNITZ_2"/>
    <property type="match status" value="1"/>
</dbReference>
<dbReference type="InterPro" id="IPR002861">
    <property type="entry name" value="Reeler_dom"/>
</dbReference>
<dbReference type="InterPro" id="IPR000884">
    <property type="entry name" value="TSP1_rpt"/>
</dbReference>
<dbReference type="PROSITE" id="PS51019">
    <property type="entry name" value="REELIN"/>
    <property type="match status" value="1"/>
</dbReference>
<dbReference type="Proteomes" id="UP000186922">
    <property type="component" value="Unassembled WGS sequence"/>
</dbReference>
<feature type="domain" description="Reelin" evidence="14">
    <location>
        <begin position="25"/>
        <end position="194"/>
    </location>
</feature>
<dbReference type="Pfam" id="PF06468">
    <property type="entry name" value="Spond_N"/>
    <property type="match status" value="1"/>
</dbReference>
<dbReference type="Gene3D" id="4.10.410.10">
    <property type="entry name" value="Pancreatic trypsin inhibitor Kunitz domain"/>
    <property type="match status" value="1"/>
</dbReference>
<keyword evidence="9" id="KW-1015">Disulfide bond</keyword>
<dbReference type="EMBL" id="BDGG01000004">
    <property type="protein sequence ID" value="GAU98090.1"/>
    <property type="molecule type" value="Genomic_DNA"/>
</dbReference>
<keyword evidence="8" id="KW-0130">Cell adhesion</keyword>
<dbReference type="Gene3D" id="2.60.40.2130">
    <property type="entry name" value="F-spondin domain"/>
    <property type="match status" value="1"/>
</dbReference>
<evidence type="ECO:0000259" key="13">
    <source>
        <dbReference type="PROSITE" id="PS50279"/>
    </source>
</evidence>
<dbReference type="InterPro" id="IPR002223">
    <property type="entry name" value="Kunitz_BPTI"/>
</dbReference>
<dbReference type="SUPFAM" id="SSF82895">
    <property type="entry name" value="TSP-1 type 1 repeat"/>
    <property type="match status" value="5"/>
</dbReference>
<feature type="domain" description="Spondin" evidence="15">
    <location>
        <begin position="196"/>
        <end position="386"/>
    </location>
</feature>
<dbReference type="Pfam" id="PF00090">
    <property type="entry name" value="TSP_1"/>
    <property type="match status" value="3"/>
</dbReference>
<dbReference type="PROSITE" id="PS50092">
    <property type="entry name" value="TSP1"/>
    <property type="match status" value="5"/>
</dbReference>
<name>A0A1D1VB05_RAMVA</name>
<evidence type="ECO:0000313" key="16">
    <source>
        <dbReference type="EMBL" id="GAU98090.1"/>
    </source>
</evidence>
<dbReference type="Pfam" id="PF19028">
    <property type="entry name" value="TSP1_spondin"/>
    <property type="match status" value="2"/>
</dbReference>
<protein>
    <recommendedName>
        <fullName evidence="2">Spondin-1</fullName>
    </recommendedName>
    <alternativeName>
        <fullName evidence="11">F-spondin</fullName>
    </alternativeName>
</protein>
<dbReference type="InterPro" id="IPR020901">
    <property type="entry name" value="Prtase_inh_Kunz-CS"/>
</dbReference>
<dbReference type="PROSITE" id="PS51020">
    <property type="entry name" value="SPONDIN"/>
    <property type="match status" value="1"/>
</dbReference>
<evidence type="ECO:0000259" key="14">
    <source>
        <dbReference type="PROSITE" id="PS51019"/>
    </source>
</evidence>
<dbReference type="InterPro" id="IPR036383">
    <property type="entry name" value="TSP1_rpt_sf"/>
</dbReference>
<sequence>MLNDRNFVSFYLHCTAMMFVVHFLLLISLASGLNYPMDECRRLHRPVIDVPKTPGDNGFRLKIAQDLDTYLPGQNYTITLHGWRTQYSVQKFIGFWIRATPRDGRIRASSAGKFEHFNEAIVTYAGHCTNVVTNRTSVPRSEVQVLWRAPRHGSGCIQIRATVMEYRNIWYQEEGGLVKELCEAEQADQATAPVATQEGCCACDDAKFELSFTGIWSPQTHPKDFPTTQWFTHFSDIIGATHTSNFKIYEIGGYASDGLKQLAEWGKTQELEKELKTKTKDIRTIVKARGLWYPNLNGQTHAVFRTDQKHHLLSLASMFGPSPDWLVGIDSLNLCLKNCSWTDRKEIDLFPFDAGTDSGVTYMAENSPTNPRERIHNITSRYPKNPSSPFYDPMGKPMTPLAKLVITRMKIYEKSCGDPNPAVTSEEVITASNFDQKNDQRIACMTNEWTLWSPCEGGSQMRTRTYRNPAKASMAGCTQQLFDKQMCAQSNENEITVDRSAEPDTAIATTPAFSCMTSPWSDWTECSATCGTGIRTRTRMYKDSMAEKFCSEPLMEKEECSAGDCQTPSPGCEVTNWSNWSPCSVTCGRGTSARRRQYLRPRDATSCQVTLVEKRGCIANRTSCDFDPMEQKVVCMQPKAAGSCYGFMPRWYFDFDRGVCQPFVYSGCRGNMNNFGNYEECNIACERAFEYAEGQNVISNSIEPAYFSQMAAQFPNAMIQNGMICAPLPSAVPSALPTAAALKTHHTGPPVDCQVSTYSSWGPCSVSCGKGFQDRYREIVVRPQNGGQACPTKLEQRRKCVLPPCKNQYCVFGEWSEWMSCTKSCGNGIQQRIRMITKMPSSEMQACAYVPVETRVCPDLPPCDTEENDRDS</sequence>
<dbReference type="CDD" id="cd08544">
    <property type="entry name" value="Reeler"/>
    <property type="match status" value="1"/>
</dbReference>
<evidence type="ECO:0000256" key="7">
    <source>
        <dbReference type="ARBA" id="ARBA00022737"/>
    </source>
</evidence>
<dbReference type="AlphaFoldDB" id="A0A1D1VB05"/>
<dbReference type="CDD" id="cd00109">
    <property type="entry name" value="Kunitz-type"/>
    <property type="match status" value="1"/>
</dbReference>
<dbReference type="PANTHER" id="PTHR11311">
    <property type="entry name" value="SPONDIN"/>
    <property type="match status" value="1"/>
</dbReference>
<dbReference type="InterPro" id="IPR036880">
    <property type="entry name" value="Kunitz_BPTI_sf"/>
</dbReference>
<dbReference type="NCBIfam" id="NF038123">
    <property type="entry name" value="NF038123_dom"/>
    <property type="match status" value="1"/>
</dbReference>
<dbReference type="PANTHER" id="PTHR11311:SF16">
    <property type="entry name" value="SPONDIN-1"/>
    <property type="match status" value="1"/>
</dbReference>
<accession>A0A1D1VB05</accession>
<evidence type="ECO:0000256" key="4">
    <source>
        <dbReference type="ARBA" id="ARBA00022530"/>
    </source>
</evidence>
<feature type="chain" id="PRO_5008898236" description="Spondin-1" evidence="12">
    <location>
        <begin position="33"/>
        <end position="872"/>
    </location>
</feature>
<reference evidence="16 17" key="1">
    <citation type="journal article" date="2016" name="Nat. Commun.">
        <title>Extremotolerant tardigrade genome and improved radiotolerance of human cultured cells by tardigrade-unique protein.</title>
        <authorList>
            <person name="Hashimoto T."/>
            <person name="Horikawa D.D."/>
            <person name="Saito Y."/>
            <person name="Kuwahara H."/>
            <person name="Kozuka-Hata H."/>
            <person name="Shin-I T."/>
            <person name="Minakuchi Y."/>
            <person name="Ohishi K."/>
            <person name="Motoyama A."/>
            <person name="Aizu T."/>
            <person name="Enomoto A."/>
            <person name="Kondo K."/>
            <person name="Tanaka S."/>
            <person name="Hara Y."/>
            <person name="Koshikawa S."/>
            <person name="Sagara H."/>
            <person name="Miura T."/>
            <person name="Yokobori S."/>
            <person name="Miyagawa K."/>
            <person name="Suzuki Y."/>
            <person name="Kubo T."/>
            <person name="Oyama M."/>
            <person name="Kohara Y."/>
            <person name="Fujiyama A."/>
            <person name="Arakawa K."/>
            <person name="Katayama T."/>
            <person name="Toyoda A."/>
            <person name="Kunieda T."/>
        </authorList>
    </citation>
    <scope>NUCLEOTIDE SEQUENCE [LARGE SCALE GENOMIC DNA]</scope>
    <source>
        <strain evidence="16 17">YOKOZUNA-1</strain>
    </source>
</reference>
<dbReference type="Gene3D" id="2.20.100.10">
    <property type="entry name" value="Thrombospondin type-1 (TSP1) repeat"/>
    <property type="match status" value="4"/>
</dbReference>
<dbReference type="STRING" id="947166.A0A1D1VB05"/>
<keyword evidence="5" id="KW-0479">Metal-binding</keyword>
<feature type="domain" description="BPTI/Kunitz inhibitor" evidence="13">
    <location>
        <begin position="635"/>
        <end position="685"/>
    </location>
</feature>
<evidence type="ECO:0000256" key="6">
    <source>
        <dbReference type="ARBA" id="ARBA00022729"/>
    </source>
</evidence>
<dbReference type="SMART" id="SM00131">
    <property type="entry name" value="KU"/>
    <property type="match status" value="1"/>
</dbReference>
<dbReference type="Pfam" id="PF02014">
    <property type="entry name" value="Reeler"/>
    <property type="match status" value="1"/>
</dbReference>
<keyword evidence="4" id="KW-0272">Extracellular matrix</keyword>
<keyword evidence="17" id="KW-1185">Reference proteome</keyword>
<evidence type="ECO:0000256" key="1">
    <source>
        <dbReference type="ARBA" id="ARBA00004498"/>
    </source>
</evidence>
<dbReference type="InterPro" id="IPR038678">
    <property type="entry name" value="Spondin_N_sf"/>
</dbReference>
<dbReference type="PRINTS" id="PR00759">
    <property type="entry name" value="BASICPTASE"/>
</dbReference>
<keyword evidence="3" id="KW-0964">Secreted</keyword>
<evidence type="ECO:0000256" key="11">
    <source>
        <dbReference type="ARBA" id="ARBA00030964"/>
    </source>
</evidence>
<dbReference type="InterPro" id="IPR009465">
    <property type="entry name" value="Spondin_N"/>
</dbReference>
<dbReference type="InterPro" id="IPR051418">
    <property type="entry name" value="Spondin/Thrombospondin_T1"/>
</dbReference>
<dbReference type="GO" id="GO:0031012">
    <property type="term" value="C:extracellular matrix"/>
    <property type="evidence" value="ECO:0007669"/>
    <property type="project" value="TreeGrafter"/>
</dbReference>
<gene>
    <name evidence="16" type="primary">RvY_09282</name>
    <name evidence="16" type="synonym">RvY_09282.1</name>
    <name evidence="16" type="ORF">RvY_09282-1</name>
</gene>
<dbReference type="GO" id="GO:0004867">
    <property type="term" value="F:serine-type endopeptidase inhibitor activity"/>
    <property type="evidence" value="ECO:0007669"/>
    <property type="project" value="InterPro"/>
</dbReference>
<dbReference type="Gene3D" id="2.60.40.4060">
    <property type="entry name" value="Reeler domain"/>
    <property type="match status" value="1"/>
</dbReference>
<dbReference type="InterPro" id="IPR042307">
    <property type="entry name" value="Reeler_sf"/>
</dbReference>
<dbReference type="PROSITE" id="PS00280">
    <property type="entry name" value="BPTI_KUNITZ_1"/>
    <property type="match status" value="1"/>
</dbReference>
<evidence type="ECO:0000256" key="2">
    <source>
        <dbReference type="ARBA" id="ARBA00019594"/>
    </source>
</evidence>
<dbReference type="SMART" id="SM00209">
    <property type="entry name" value="TSP1"/>
    <property type="match status" value="5"/>
</dbReference>
<feature type="signal peptide" evidence="12">
    <location>
        <begin position="1"/>
        <end position="32"/>
    </location>
</feature>
<keyword evidence="6 12" id="KW-0732">Signal</keyword>
<comment type="subcellular location">
    <subcellularLocation>
        <location evidence="1">Secreted</location>
        <location evidence="1">Extracellular space</location>
        <location evidence="1">Extracellular matrix</location>
    </subcellularLocation>
</comment>
<dbReference type="GO" id="GO:0046872">
    <property type="term" value="F:metal ion binding"/>
    <property type="evidence" value="ECO:0007669"/>
    <property type="project" value="UniProtKB-KW"/>
</dbReference>
<evidence type="ECO:0000256" key="12">
    <source>
        <dbReference type="SAM" id="SignalP"/>
    </source>
</evidence>
<evidence type="ECO:0000256" key="5">
    <source>
        <dbReference type="ARBA" id="ARBA00022723"/>
    </source>
</evidence>
<proteinExistence type="predicted"/>
<evidence type="ECO:0000256" key="9">
    <source>
        <dbReference type="ARBA" id="ARBA00023157"/>
    </source>
</evidence>
<keyword evidence="7" id="KW-0677">Repeat</keyword>
<dbReference type="SUPFAM" id="SSF57362">
    <property type="entry name" value="BPTI-like"/>
    <property type="match status" value="1"/>
</dbReference>
<evidence type="ECO:0000256" key="3">
    <source>
        <dbReference type="ARBA" id="ARBA00022525"/>
    </source>
</evidence>
<evidence type="ECO:0000313" key="17">
    <source>
        <dbReference type="Proteomes" id="UP000186922"/>
    </source>
</evidence>
<evidence type="ECO:0000256" key="8">
    <source>
        <dbReference type="ARBA" id="ARBA00022889"/>
    </source>
</evidence>
<dbReference type="GO" id="GO:0007155">
    <property type="term" value="P:cell adhesion"/>
    <property type="evidence" value="ECO:0007669"/>
    <property type="project" value="UniProtKB-KW"/>
</dbReference>
<keyword evidence="10" id="KW-0325">Glycoprotein</keyword>
<dbReference type="FunFam" id="2.60.40.2130:FF:000002">
    <property type="entry name" value="Putative Spondin-1"/>
    <property type="match status" value="1"/>
</dbReference>